<dbReference type="SUPFAM" id="SSF52540">
    <property type="entry name" value="P-loop containing nucleoside triphosphate hydrolases"/>
    <property type="match status" value="1"/>
</dbReference>
<dbReference type="NCBIfam" id="NF041000">
    <property type="entry name" value="ATPase_ComGA"/>
    <property type="match status" value="1"/>
</dbReference>
<keyword evidence="2" id="KW-0547">Nucleotide-binding</keyword>
<dbReference type="SMART" id="SM00382">
    <property type="entry name" value="AAA"/>
    <property type="match status" value="1"/>
</dbReference>
<dbReference type="InterPro" id="IPR027417">
    <property type="entry name" value="P-loop_NTPase"/>
</dbReference>
<dbReference type="FunFam" id="3.40.50.300:FF:001478">
    <property type="entry name" value="Similar to late competence protein comGA"/>
    <property type="match status" value="1"/>
</dbReference>
<dbReference type="InterPro" id="IPR047667">
    <property type="entry name" value="ATPase_ComGA"/>
</dbReference>
<dbReference type="PROSITE" id="PS00662">
    <property type="entry name" value="T2SP_E"/>
    <property type="match status" value="1"/>
</dbReference>
<dbReference type="EMBL" id="BKZQ01000049">
    <property type="protein sequence ID" value="GER71463.1"/>
    <property type="molecule type" value="Genomic_DNA"/>
</dbReference>
<feature type="domain" description="Bacterial type II secretion system protein E" evidence="4">
    <location>
        <begin position="204"/>
        <end position="218"/>
    </location>
</feature>
<evidence type="ECO:0000313" key="6">
    <source>
        <dbReference type="Proteomes" id="UP000391919"/>
    </source>
</evidence>
<dbReference type="InterPro" id="IPR003593">
    <property type="entry name" value="AAA+_ATPase"/>
</dbReference>
<evidence type="ECO:0000259" key="4">
    <source>
        <dbReference type="PROSITE" id="PS00662"/>
    </source>
</evidence>
<dbReference type="GO" id="GO:0005886">
    <property type="term" value="C:plasma membrane"/>
    <property type="evidence" value="ECO:0007669"/>
    <property type="project" value="TreeGrafter"/>
</dbReference>
<dbReference type="Pfam" id="PF00437">
    <property type="entry name" value="T2SSE"/>
    <property type="match status" value="1"/>
</dbReference>
<protein>
    <submittedName>
        <fullName evidence="5">ComG operon protein 1</fullName>
    </submittedName>
</protein>
<keyword evidence="3" id="KW-0067">ATP-binding</keyword>
<dbReference type="RefSeq" id="WP_151679858.1">
    <property type="nucleotide sequence ID" value="NZ_BKZP01000040.1"/>
</dbReference>
<reference evidence="5 6" key="1">
    <citation type="submission" date="2019-09" db="EMBL/GenBank/DDBJ databases">
        <title>Draft genome sequence of Bacillus sp. JC-7.</title>
        <authorList>
            <person name="Tanaka N."/>
            <person name="Shiwa Y."/>
            <person name="Fujita N."/>
            <person name="Tanasupawat S."/>
        </authorList>
    </citation>
    <scope>NUCLEOTIDE SEQUENCE [LARGE SCALE GENOMIC DNA]</scope>
    <source>
        <strain evidence="5 6">JC-7</strain>
    </source>
</reference>
<dbReference type="AlphaFoldDB" id="A0A5J4JH93"/>
<dbReference type="PANTHER" id="PTHR30258:SF2">
    <property type="entry name" value="COMG OPERON PROTEIN 1"/>
    <property type="match status" value="1"/>
</dbReference>
<comment type="similarity">
    <text evidence="1">Belongs to the GSP E family.</text>
</comment>
<dbReference type="Gene3D" id="3.40.50.300">
    <property type="entry name" value="P-loop containing nucleotide triphosphate hydrolases"/>
    <property type="match status" value="1"/>
</dbReference>
<dbReference type="GO" id="GO:0005524">
    <property type="term" value="F:ATP binding"/>
    <property type="evidence" value="ECO:0007669"/>
    <property type="project" value="UniProtKB-KW"/>
</dbReference>
<name>A0A5J4JH93_9BACI</name>
<dbReference type="InterPro" id="IPR001482">
    <property type="entry name" value="T2SS/T4SS_dom"/>
</dbReference>
<evidence type="ECO:0000256" key="3">
    <source>
        <dbReference type="ARBA" id="ARBA00022840"/>
    </source>
</evidence>
<evidence type="ECO:0000313" key="5">
    <source>
        <dbReference type="EMBL" id="GER71463.1"/>
    </source>
</evidence>
<dbReference type="Gene3D" id="3.30.450.90">
    <property type="match status" value="1"/>
</dbReference>
<organism evidence="5 6">
    <name type="scientific">Weizmannia acidilactici</name>
    <dbReference type="NCBI Taxonomy" id="2607726"/>
    <lineage>
        <taxon>Bacteria</taxon>
        <taxon>Bacillati</taxon>
        <taxon>Bacillota</taxon>
        <taxon>Bacilli</taxon>
        <taxon>Bacillales</taxon>
        <taxon>Bacillaceae</taxon>
        <taxon>Heyndrickxia</taxon>
    </lineage>
</organism>
<evidence type="ECO:0000256" key="1">
    <source>
        <dbReference type="ARBA" id="ARBA00006611"/>
    </source>
</evidence>
<dbReference type="CDD" id="cd01129">
    <property type="entry name" value="PulE-GspE-like"/>
    <property type="match status" value="1"/>
</dbReference>
<dbReference type="PANTHER" id="PTHR30258">
    <property type="entry name" value="TYPE II SECRETION SYSTEM PROTEIN GSPE-RELATED"/>
    <property type="match status" value="1"/>
</dbReference>
<sequence>MSVEKMAELLVGQAVKNKVTDVHIVPRQQCYHVQFRQYGRLYPHRNLSAKAGERLISHLKFMSSMDISEKRKPQSGSVQMKILQQTVSLRISTLPTSLSKESLVIRILPHEERYQIGQISLFPSSAKKLMALLNHSHGMLIFSGPTGSGKSTTMYTLVEHCSKHFLRNVITLEDPVEKQTDSFLQVQVNEKAGITYSTGLKAILRHDPDIILVGEIRDAETARIAVRASLTGHLVLTTMHTRDAKGAIYRLMEFGISLHEIEQTLLAVSAQRLITLLCPVCGSRCSPICMHSRKNRQTAVYELLYGKNLQKVLQEAKGEVVRYHYPTLKEWLRKGIALGYISEEEFHRWIAEEEEAAEPQSARPVSYPDR</sequence>
<accession>A0A5J4JH93</accession>
<dbReference type="GO" id="GO:0016887">
    <property type="term" value="F:ATP hydrolysis activity"/>
    <property type="evidence" value="ECO:0007669"/>
    <property type="project" value="TreeGrafter"/>
</dbReference>
<evidence type="ECO:0000256" key="2">
    <source>
        <dbReference type="ARBA" id="ARBA00022741"/>
    </source>
</evidence>
<dbReference type="Proteomes" id="UP000391919">
    <property type="component" value="Unassembled WGS sequence"/>
</dbReference>
<gene>
    <name evidence="5" type="primary">comGA</name>
    <name evidence="5" type="ORF">BpJC7_27660</name>
</gene>
<keyword evidence="6" id="KW-1185">Reference proteome</keyword>
<comment type="caution">
    <text evidence="5">The sequence shown here is derived from an EMBL/GenBank/DDBJ whole genome shotgun (WGS) entry which is preliminary data.</text>
</comment>
<proteinExistence type="inferred from homology"/>